<dbReference type="PANTHER" id="PTHR43820">
    <property type="entry name" value="HIGH-AFFINITY BRANCHED-CHAIN AMINO ACID TRANSPORT ATP-BINDING PROTEIN LIVF"/>
    <property type="match status" value="1"/>
</dbReference>
<dbReference type="Gene3D" id="3.40.50.300">
    <property type="entry name" value="P-loop containing nucleotide triphosphate hydrolases"/>
    <property type="match status" value="1"/>
</dbReference>
<dbReference type="SMART" id="SM00382">
    <property type="entry name" value="AAA"/>
    <property type="match status" value="1"/>
</dbReference>
<dbReference type="InterPro" id="IPR017871">
    <property type="entry name" value="ABC_transporter-like_CS"/>
</dbReference>
<dbReference type="Pfam" id="PF00005">
    <property type="entry name" value="ABC_tran"/>
    <property type="match status" value="1"/>
</dbReference>
<dbReference type="PANTHER" id="PTHR43820:SF4">
    <property type="entry name" value="HIGH-AFFINITY BRANCHED-CHAIN AMINO ACID TRANSPORT ATP-BINDING PROTEIN LIVF"/>
    <property type="match status" value="1"/>
</dbReference>
<gene>
    <name evidence="8" type="ORF">KGD84_22615</name>
</gene>
<accession>A0ABX8BG40</accession>
<keyword evidence="4 8" id="KW-0067">ATP-binding</keyword>
<name>A0ABX8BG40_9ACTN</name>
<dbReference type="RefSeq" id="WP_220562436.1">
    <property type="nucleotide sequence ID" value="NZ_CP074133.1"/>
</dbReference>
<dbReference type="EMBL" id="CP074133">
    <property type="protein sequence ID" value="QUX21214.1"/>
    <property type="molecule type" value="Genomic_DNA"/>
</dbReference>
<keyword evidence="9" id="KW-1185">Reference proteome</keyword>
<dbReference type="InterPro" id="IPR003593">
    <property type="entry name" value="AAA+_ATPase"/>
</dbReference>
<evidence type="ECO:0000313" key="9">
    <source>
        <dbReference type="Proteomes" id="UP000676079"/>
    </source>
</evidence>
<keyword evidence="3" id="KW-0547">Nucleotide-binding</keyword>
<dbReference type="CDD" id="cd03224">
    <property type="entry name" value="ABC_TM1139_LivF_branched"/>
    <property type="match status" value="1"/>
</dbReference>
<sequence length="320" mass="33882">MSESGTGNGELEPKAGAEAEAGAEAGVKAEAGAGSKVEAGVKPEAELIPESAEEAVVAQEHREELLEQAMEESVEVGDPGDYLVLAKELVAGYVPGVNILNGCTLTLTEGEVVAIIGPNGAGKSTLIKTIFGLIPIREGGLTLRGVSIAGLPAHSLVERGVGYVPQTQNVFPSLTIEENLQMGAYLRPKAFTERFTFVAELFPLLGERRKAKAGSLSGGERQMVAMGRALMMDPSVLLLDEPTAGLSPLYQEEVFQRVKQVNEAGVSVIMVEQNARRCLQICDRGYVLDQGRNAYTGTGADLLNDPNVIELYLGTLGKKD</sequence>
<evidence type="ECO:0000259" key="7">
    <source>
        <dbReference type="PROSITE" id="PS50893"/>
    </source>
</evidence>
<comment type="similarity">
    <text evidence="1">Belongs to the ABC transporter superfamily.</text>
</comment>
<keyword evidence="5" id="KW-0029">Amino-acid transport</keyword>
<feature type="compositionally biased region" description="Low complexity" evidence="6">
    <location>
        <begin position="18"/>
        <end position="34"/>
    </location>
</feature>
<organism evidence="8 9">
    <name type="scientific">Nocardiopsis changdeensis</name>
    <dbReference type="NCBI Taxonomy" id="2831969"/>
    <lineage>
        <taxon>Bacteria</taxon>
        <taxon>Bacillati</taxon>
        <taxon>Actinomycetota</taxon>
        <taxon>Actinomycetes</taxon>
        <taxon>Streptosporangiales</taxon>
        <taxon>Nocardiopsidaceae</taxon>
        <taxon>Nocardiopsis</taxon>
    </lineage>
</organism>
<feature type="region of interest" description="Disordered" evidence="6">
    <location>
        <begin position="1"/>
        <end position="45"/>
    </location>
</feature>
<dbReference type="GO" id="GO:0005524">
    <property type="term" value="F:ATP binding"/>
    <property type="evidence" value="ECO:0007669"/>
    <property type="project" value="UniProtKB-KW"/>
</dbReference>
<dbReference type="InterPro" id="IPR003439">
    <property type="entry name" value="ABC_transporter-like_ATP-bd"/>
</dbReference>
<evidence type="ECO:0000313" key="8">
    <source>
        <dbReference type="EMBL" id="QUX21214.1"/>
    </source>
</evidence>
<evidence type="ECO:0000256" key="6">
    <source>
        <dbReference type="SAM" id="MobiDB-lite"/>
    </source>
</evidence>
<dbReference type="Proteomes" id="UP000676079">
    <property type="component" value="Chromosome"/>
</dbReference>
<evidence type="ECO:0000256" key="5">
    <source>
        <dbReference type="ARBA" id="ARBA00022970"/>
    </source>
</evidence>
<feature type="domain" description="ABC transporter" evidence="7">
    <location>
        <begin position="84"/>
        <end position="315"/>
    </location>
</feature>
<dbReference type="PROSITE" id="PS50893">
    <property type="entry name" value="ABC_TRANSPORTER_2"/>
    <property type="match status" value="1"/>
</dbReference>
<protein>
    <submittedName>
        <fullName evidence="8">ABC transporter ATP-binding protein</fullName>
    </submittedName>
</protein>
<dbReference type="PROSITE" id="PS00211">
    <property type="entry name" value="ABC_TRANSPORTER_1"/>
    <property type="match status" value="1"/>
</dbReference>
<evidence type="ECO:0000256" key="4">
    <source>
        <dbReference type="ARBA" id="ARBA00022840"/>
    </source>
</evidence>
<evidence type="ECO:0000256" key="2">
    <source>
        <dbReference type="ARBA" id="ARBA00022448"/>
    </source>
</evidence>
<dbReference type="InterPro" id="IPR027417">
    <property type="entry name" value="P-loop_NTPase"/>
</dbReference>
<dbReference type="SUPFAM" id="SSF52540">
    <property type="entry name" value="P-loop containing nucleoside triphosphate hydrolases"/>
    <property type="match status" value="1"/>
</dbReference>
<keyword evidence="2" id="KW-0813">Transport</keyword>
<reference evidence="8 9" key="1">
    <citation type="submission" date="2021-05" db="EMBL/GenBank/DDBJ databases">
        <title>Direct Submission.</title>
        <authorList>
            <person name="Li K."/>
            <person name="Gao J."/>
        </authorList>
    </citation>
    <scope>NUCLEOTIDE SEQUENCE [LARGE SCALE GENOMIC DNA]</scope>
    <source>
        <strain evidence="8 9">Mg02</strain>
    </source>
</reference>
<proteinExistence type="inferred from homology"/>
<evidence type="ECO:0000256" key="3">
    <source>
        <dbReference type="ARBA" id="ARBA00022741"/>
    </source>
</evidence>
<dbReference type="InterPro" id="IPR052156">
    <property type="entry name" value="BCAA_Transport_ATP-bd_LivF"/>
</dbReference>
<evidence type="ECO:0000256" key="1">
    <source>
        <dbReference type="ARBA" id="ARBA00005417"/>
    </source>
</evidence>